<dbReference type="AlphaFoldDB" id="H2C312"/>
<dbReference type="HOGENOM" id="CLU_2968531_0_0_2"/>
<name>H2C312_9CREN</name>
<organism evidence="1 2">
    <name type="scientific">Metallosphaera yellowstonensis MK1</name>
    <dbReference type="NCBI Taxonomy" id="671065"/>
    <lineage>
        <taxon>Archaea</taxon>
        <taxon>Thermoproteota</taxon>
        <taxon>Thermoprotei</taxon>
        <taxon>Sulfolobales</taxon>
        <taxon>Sulfolobaceae</taxon>
        <taxon>Metallosphaera</taxon>
    </lineage>
</organism>
<proteinExistence type="predicted"/>
<sequence length="58" mass="6209">MGEEIPIGCDGELKMCGFPIGPVGWGHPAKGAEGCERASRDSGEAQGLRIDIKYYEIL</sequence>
<reference evidence="1 2" key="1">
    <citation type="submission" date="2012-01" db="EMBL/GenBank/DDBJ databases">
        <title>Improved High-Quality Draft sequence of Metallosphaera yellowstonensis MK1.</title>
        <authorList>
            <consortium name="US DOE Joint Genome Institute"/>
            <person name="Lucas S."/>
            <person name="Han J."/>
            <person name="Cheng J.-F."/>
            <person name="Goodwin L."/>
            <person name="Pitluck S."/>
            <person name="Peters L."/>
            <person name="Teshima H."/>
            <person name="Detter J.C."/>
            <person name="Han C."/>
            <person name="Tapia R."/>
            <person name="Land M."/>
            <person name="Hauser L."/>
            <person name="Kyrpides N."/>
            <person name="Kozubal M."/>
            <person name="Macur R.E."/>
            <person name="Jay Z."/>
            <person name="Inskeep W."/>
            <person name="Woyke T."/>
        </authorList>
    </citation>
    <scope>NUCLEOTIDE SEQUENCE [LARGE SCALE GENOMIC DNA]</scope>
    <source>
        <strain evidence="1 2">MK1</strain>
    </source>
</reference>
<protein>
    <submittedName>
        <fullName evidence="1">Uncharacterized protein</fullName>
    </submittedName>
</protein>
<dbReference type="EMBL" id="JH597761">
    <property type="protein sequence ID" value="EHP70633.1"/>
    <property type="molecule type" value="Genomic_DNA"/>
</dbReference>
<accession>H2C312</accession>
<keyword evidence="2" id="KW-1185">Reference proteome</keyword>
<dbReference type="Proteomes" id="UP000003980">
    <property type="component" value="Unassembled WGS sequence"/>
</dbReference>
<evidence type="ECO:0000313" key="2">
    <source>
        <dbReference type="Proteomes" id="UP000003980"/>
    </source>
</evidence>
<evidence type="ECO:0000313" key="1">
    <source>
        <dbReference type="EMBL" id="EHP70633.1"/>
    </source>
</evidence>
<gene>
    <name evidence="1" type="ORF">MetMK1DRAFT_00011360</name>
</gene>